<protein>
    <submittedName>
        <fullName evidence="1">DUF5074 domain-containing protein</fullName>
    </submittedName>
</protein>
<dbReference type="Pfam" id="PF16820">
    <property type="entry name" value="PKD_3"/>
    <property type="match status" value="1"/>
</dbReference>
<accession>A0A433WJF8</accession>
<name>A0A433WJF8_9BACT</name>
<sequence length="443" mass="47830">MHRISHRFKHLFLLATAAVLTFTACSKKDNIAEIVVPQITAPGLNNGKDTIGVGDTRVIRPQLANVTNPTFLWLVNGEVAGTDSIYTFTPAKTGDYTISFKVSSGNSLNSFFYRIKVVGKYDNGFYLVNEGWFTHEPGSVSFYRNGADTIYKNVYDRENPGKTIGNSTDFGAIYNGKMYLVSKQGAFVVTDAYSMKETGRIDNLPADGRAFCGIDNNRGLISTADGIYPLNLQTLAIGTKIPGISGQVGTMLKAGNYIFAMSQDAGIVVLNASNYAIVKTLMKADVGLARTADGTIWAGIGKQLIAIDPLGLTTTTVAVPFDLYGAWGAWNATMITASTTENAVWIAKTNAWGAGGREIYKYLAGNPASLQTPFVTLPADRELYGAGFRYNPGNNTIIATSVEPGYGSHYSKNTMFIYNAFTGATVKAVPYEGYFFPAIPVFN</sequence>
<dbReference type="Pfam" id="PF16819">
    <property type="entry name" value="DUF5074"/>
    <property type="match status" value="1"/>
</dbReference>
<gene>
    <name evidence="1" type="ORF">ECE50_023470</name>
</gene>
<dbReference type="SUPFAM" id="SSF50998">
    <property type="entry name" value="Quinoprotein alcohol dehydrogenase-like"/>
    <property type="match status" value="1"/>
</dbReference>
<dbReference type="Proteomes" id="UP000281028">
    <property type="component" value="Unassembled WGS sequence"/>
</dbReference>
<reference evidence="1" key="1">
    <citation type="submission" date="2020-05" db="EMBL/GenBank/DDBJ databases">
        <title>Chitinophaga laudate sp. nov., isolated from a tropical peat swamp.</title>
        <authorList>
            <person name="Goh C.B.S."/>
            <person name="Lee M.S."/>
            <person name="Parimannan S."/>
            <person name="Pasbakhsh P."/>
            <person name="Yule C.M."/>
            <person name="Rajandas H."/>
            <person name="Loke S."/>
            <person name="Croft L."/>
            <person name="Tan J.B.L."/>
        </authorList>
    </citation>
    <scope>NUCLEOTIDE SEQUENCE</scope>
    <source>
        <strain evidence="1">Mgbs1</strain>
    </source>
</reference>
<dbReference type="InterPro" id="IPR015943">
    <property type="entry name" value="WD40/YVTN_repeat-like_dom_sf"/>
</dbReference>
<dbReference type="InterPro" id="IPR011047">
    <property type="entry name" value="Quinoprotein_ADH-like_sf"/>
</dbReference>
<proteinExistence type="predicted"/>
<dbReference type="EMBL" id="RIAR02000001">
    <property type="protein sequence ID" value="NSL89821.1"/>
    <property type="molecule type" value="Genomic_DNA"/>
</dbReference>
<dbReference type="OrthoDB" id="1041092at2"/>
<keyword evidence="2" id="KW-1185">Reference proteome</keyword>
<dbReference type="PROSITE" id="PS51257">
    <property type="entry name" value="PROKAR_LIPOPROTEIN"/>
    <property type="match status" value="1"/>
</dbReference>
<dbReference type="InterPro" id="IPR041696">
    <property type="entry name" value="PKD_3"/>
</dbReference>
<dbReference type="Gene3D" id="2.130.10.10">
    <property type="entry name" value="YVTN repeat-like/Quinoprotein amine dehydrogenase"/>
    <property type="match status" value="1"/>
</dbReference>
<organism evidence="1 2">
    <name type="scientific">Chitinophaga solisilvae</name>
    <dbReference type="NCBI Taxonomy" id="1233460"/>
    <lineage>
        <taxon>Bacteria</taxon>
        <taxon>Pseudomonadati</taxon>
        <taxon>Bacteroidota</taxon>
        <taxon>Chitinophagia</taxon>
        <taxon>Chitinophagales</taxon>
        <taxon>Chitinophagaceae</taxon>
        <taxon>Chitinophaga</taxon>
    </lineage>
</organism>
<evidence type="ECO:0000313" key="2">
    <source>
        <dbReference type="Proteomes" id="UP000281028"/>
    </source>
</evidence>
<dbReference type="InterPro" id="IPR031815">
    <property type="entry name" value="DUF5074"/>
</dbReference>
<comment type="caution">
    <text evidence="1">The sequence shown here is derived from an EMBL/GenBank/DDBJ whole genome shotgun (WGS) entry which is preliminary data.</text>
</comment>
<dbReference type="AlphaFoldDB" id="A0A433WJF8"/>
<evidence type="ECO:0000313" key="1">
    <source>
        <dbReference type="EMBL" id="NSL89821.1"/>
    </source>
</evidence>